<keyword evidence="1" id="KW-0472">Membrane</keyword>
<accession>A0A1H1HJH4</accession>
<dbReference type="STRING" id="157910.SAMN05445850_3609"/>
<protein>
    <submittedName>
        <fullName evidence="2">Uncharacterized protein</fullName>
    </submittedName>
</protein>
<proteinExistence type="predicted"/>
<reference evidence="3" key="1">
    <citation type="submission" date="2016-10" db="EMBL/GenBank/DDBJ databases">
        <authorList>
            <person name="Varghese N."/>
            <person name="Submissions S."/>
        </authorList>
    </citation>
    <scope>NUCLEOTIDE SEQUENCE [LARGE SCALE GENOMIC DNA]</scope>
    <source>
        <strain evidence="3">DUS833</strain>
    </source>
</reference>
<gene>
    <name evidence="2" type="ORF">SAMN05445850_3609</name>
</gene>
<dbReference type="Proteomes" id="UP000199365">
    <property type="component" value="Unassembled WGS sequence"/>
</dbReference>
<evidence type="ECO:0000313" key="3">
    <source>
        <dbReference type="Proteomes" id="UP000199365"/>
    </source>
</evidence>
<dbReference type="RefSeq" id="WP_090805226.1">
    <property type="nucleotide sequence ID" value="NZ_FNKX01000001.1"/>
</dbReference>
<feature type="transmembrane region" description="Helical" evidence="1">
    <location>
        <begin position="40"/>
        <end position="61"/>
    </location>
</feature>
<dbReference type="EMBL" id="FNKX01000001">
    <property type="protein sequence ID" value="SDR25226.1"/>
    <property type="molecule type" value="Genomic_DNA"/>
</dbReference>
<keyword evidence="1" id="KW-0812">Transmembrane</keyword>
<sequence length="116" mass="12551">MKRVTIDMLRAHLLVASLTAAGTEALLCMALPVLPVSDAFFASASFRLFALALIIGGVVIAREFAEVAFEVAVRRDCAIRAARGAWPAVIAANCPRRWLVVLHLRLTGQPFVLAEH</sequence>
<name>A0A1H1HJH4_9BURK</name>
<keyword evidence="3" id="KW-1185">Reference proteome</keyword>
<organism evidence="2 3">
    <name type="scientific">Paraburkholderia tuberum</name>
    <dbReference type="NCBI Taxonomy" id="157910"/>
    <lineage>
        <taxon>Bacteria</taxon>
        <taxon>Pseudomonadati</taxon>
        <taxon>Pseudomonadota</taxon>
        <taxon>Betaproteobacteria</taxon>
        <taxon>Burkholderiales</taxon>
        <taxon>Burkholderiaceae</taxon>
        <taxon>Paraburkholderia</taxon>
    </lineage>
</organism>
<dbReference type="AlphaFoldDB" id="A0A1H1HJH4"/>
<evidence type="ECO:0000313" key="2">
    <source>
        <dbReference type="EMBL" id="SDR25226.1"/>
    </source>
</evidence>
<keyword evidence="1" id="KW-1133">Transmembrane helix</keyword>
<evidence type="ECO:0000256" key="1">
    <source>
        <dbReference type="SAM" id="Phobius"/>
    </source>
</evidence>